<gene>
    <name evidence="2" type="ORF">HMPREF1318_0676</name>
</gene>
<feature type="signal peptide" evidence="1">
    <location>
        <begin position="1"/>
        <end position="29"/>
    </location>
</feature>
<organism evidence="2 3">
    <name type="scientific">Actinomyces massiliensis F0489</name>
    <dbReference type="NCBI Taxonomy" id="1125718"/>
    <lineage>
        <taxon>Bacteria</taxon>
        <taxon>Bacillati</taxon>
        <taxon>Actinomycetota</taxon>
        <taxon>Actinomycetes</taxon>
        <taxon>Actinomycetales</taxon>
        <taxon>Actinomycetaceae</taxon>
        <taxon>Actinomyces</taxon>
    </lineage>
</organism>
<dbReference type="Proteomes" id="UP000002941">
    <property type="component" value="Unassembled WGS sequence"/>
</dbReference>
<evidence type="ECO:0000256" key="1">
    <source>
        <dbReference type="SAM" id="SignalP"/>
    </source>
</evidence>
<reference evidence="2 3" key="1">
    <citation type="submission" date="2012-05" db="EMBL/GenBank/DDBJ databases">
        <authorList>
            <person name="Harkins D.M."/>
            <person name="Madupu R."/>
            <person name="Durkin A.S."/>
            <person name="Torralba M."/>
            <person name="Methe B."/>
            <person name="Sutton G.G."/>
            <person name="Nelson K.E."/>
        </authorList>
    </citation>
    <scope>NUCLEOTIDE SEQUENCE [LARGE SCALE GENOMIC DNA]</scope>
    <source>
        <strain evidence="2 3">F0489</strain>
    </source>
</reference>
<feature type="chain" id="PRO_5003742782" description="Peptidase inhibitor family I36" evidence="1">
    <location>
        <begin position="30"/>
        <end position="157"/>
    </location>
</feature>
<evidence type="ECO:0000313" key="2">
    <source>
        <dbReference type="EMBL" id="EJF47460.1"/>
    </source>
</evidence>
<dbReference type="AlphaFoldDB" id="J1HN80"/>
<dbReference type="OrthoDB" id="2677885at2"/>
<dbReference type="EMBL" id="AKFT01000011">
    <property type="protein sequence ID" value="EJF47460.1"/>
    <property type="molecule type" value="Genomic_DNA"/>
</dbReference>
<dbReference type="Pfam" id="PF03995">
    <property type="entry name" value="Inhibitor_I36"/>
    <property type="match status" value="1"/>
</dbReference>
<dbReference type="RefSeq" id="WP_008729622.1">
    <property type="nucleotide sequence ID" value="NZ_AKFT01000011.1"/>
</dbReference>
<proteinExistence type="predicted"/>
<dbReference type="PATRIC" id="fig|1125718.3.peg.203"/>
<protein>
    <recommendedName>
        <fullName evidence="4">Peptidase inhibitor family I36</fullName>
    </recommendedName>
</protein>
<evidence type="ECO:0000313" key="3">
    <source>
        <dbReference type="Proteomes" id="UP000002941"/>
    </source>
</evidence>
<comment type="caution">
    <text evidence="2">The sequence shown here is derived from an EMBL/GenBank/DDBJ whole genome shotgun (WGS) entry which is preliminary data.</text>
</comment>
<keyword evidence="3" id="KW-1185">Reference proteome</keyword>
<sequence>MSTTLIPRLTSLTSIVLLTVGALSAPAAAAQTQSAQPVEQNGVCEYGEICLYYGSDATGSLSDFSSDHGIDDYGDSPTDCYKFISPGAGQGQCIKNNAESLVDNSDLDVSMHTSGPAEGHTYMTQLFGMTSSYPSYPQNFDDYLKNYNGSHIVFKGI</sequence>
<keyword evidence="1" id="KW-0732">Signal</keyword>
<accession>J1HN80</accession>
<evidence type="ECO:0008006" key="4">
    <source>
        <dbReference type="Google" id="ProtNLM"/>
    </source>
</evidence>
<name>J1HN80_9ACTO</name>